<reference evidence="2" key="1">
    <citation type="submission" date="2003-08" db="EMBL/GenBank/DDBJ databases">
        <authorList>
            <person name="Birren B."/>
            <person name="Nusbaum C."/>
            <person name="Abebe A."/>
            <person name="Abouelleil A."/>
            <person name="Adekoya E."/>
            <person name="Ait-zahra M."/>
            <person name="Allen N."/>
            <person name="Allen T."/>
            <person name="An P."/>
            <person name="Anderson M."/>
            <person name="Anderson S."/>
            <person name="Arachchi H."/>
            <person name="Armbruster J."/>
            <person name="Bachantsang P."/>
            <person name="Baldwin J."/>
            <person name="Barry A."/>
            <person name="Bayul T."/>
            <person name="Blitshsteyn B."/>
            <person name="Bloom T."/>
            <person name="Blye J."/>
            <person name="Boguslavskiy L."/>
            <person name="Borowsky M."/>
            <person name="Boukhgalter B."/>
            <person name="Brunache A."/>
            <person name="Butler J."/>
            <person name="Calixte N."/>
            <person name="Calvo S."/>
            <person name="Camarata J."/>
            <person name="Campo K."/>
            <person name="Chang J."/>
            <person name="Cheshatsang Y."/>
            <person name="Citroen M."/>
            <person name="Collymore A."/>
            <person name="Considine T."/>
            <person name="Cook A."/>
            <person name="Cooke P."/>
            <person name="Corum B."/>
            <person name="Cuomo C."/>
            <person name="David R."/>
            <person name="Dawoe T."/>
            <person name="Degray S."/>
            <person name="Dodge S."/>
            <person name="Dooley K."/>
            <person name="Dorje P."/>
            <person name="Dorjee K."/>
            <person name="Dorris L."/>
            <person name="Duffey N."/>
            <person name="Dupes A."/>
            <person name="Elkins T."/>
            <person name="Engels R."/>
            <person name="Erickson J."/>
            <person name="Farina A."/>
            <person name="Faro S."/>
            <person name="Ferreira P."/>
            <person name="Fischer H."/>
            <person name="Fitzgerald M."/>
            <person name="Foley K."/>
            <person name="Gage D."/>
            <person name="Galagan J."/>
            <person name="Gearin G."/>
            <person name="Gnerre S."/>
            <person name="Gnirke A."/>
            <person name="Goyette A."/>
            <person name="Graham J."/>
            <person name="Grandbois E."/>
            <person name="Gyaltsen K."/>
            <person name="Hafez N."/>
            <person name="Hagopian D."/>
            <person name="Hagos B."/>
            <person name="Hall J."/>
            <person name="Hatcher B."/>
            <person name="Heller A."/>
            <person name="Higgins H."/>
            <person name="Honan T."/>
            <person name="Horn A."/>
            <person name="Houde N."/>
            <person name="Hughes L."/>
            <person name="Hulme W."/>
            <person name="Husby E."/>
            <person name="Iliev I."/>
            <person name="Jaffe D."/>
            <person name="Jones C."/>
            <person name="Kamal M."/>
            <person name="Kamat A."/>
            <person name="Kamvysselis M."/>
            <person name="Karlsson E."/>
            <person name="Kells C."/>
            <person name="Kieu A."/>
            <person name="Kisner P."/>
            <person name="Kodira C."/>
            <person name="Kulbokas E."/>
            <person name="Labutti K."/>
            <person name="Lama D."/>
            <person name="Landers T."/>
            <person name="Leger J."/>
            <person name="Levine S."/>
            <person name="Lewis D."/>
            <person name="Lewis T."/>
            <person name="Lindblad-toh K."/>
            <person name="Liu X."/>
            <person name="Lokyitsang T."/>
            <person name="Lokyitsang Y."/>
            <person name="Lucien O."/>
            <person name="Lui A."/>
            <person name="Ma L.J."/>
            <person name="Mabbitt R."/>
            <person name="Macdonald J."/>
            <person name="Maclean C."/>
            <person name="Major J."/>
            <person name="Manning J."/>
            <person name="Marabella R."/>
            <person name="Maru K."/>
            <person name="Matthews C."/>
            <person name="Mauceli E."/>
            <person name="Mccarthy M."/>
            <person name="Mcdonough S."/>
            <person name="Mcghee T."/>
            <person name="Meldrim J."/>
            <person name="Meneus L."/>
            <person name="Mesirov J."/>
            <person name="Mihalev A."/>
            <person name="Mihova T."/>
            <person name="Mikkelsen T."/>
            <person name="Mlenga V."/>
            <person name="Moru K."/>
            <person name="Mozes J."/>
            <person name="Mulrain L."/>
            <person name="Munson G."/>
            <person name="Naylor J."/>
            <person name="Newes C."/>
            <person name="Nguyen C."/>
            <person name="Nguyen N."/>
            <person name="Nguyen T."/>
            <person name="Nicol R."/>
            <person name="Nielsen C."/>
            <person name="Nizzari M."/>
            <person name="Norbu C."/>
            <person name="Norbu N."/>
            <person name="O'donnell P."/>
            <person name="Okoawo O."/>
            <person name="O'leary S."/>
            <person name="Omotosho B."/>
            <person name="O'neill K."/>
            <person name="Osman S."/>
            <person name="Parker S."/>
            <person name="Perrin D."/>
            <person name="Phunkhang P."/>
            <person name="Piqani B."/>
            <person name="Purcell S."/>
            <person name="Rachupka T."/>
            <person name="Ramasamy U."/>
            <person name="Rameau R."/>
            <person name="Ray V."/>
            <person name="Raymond C."/>
            <person name="Retta R."/>
            <person name="Richardson S."/>
            <person name="Rise C."/>
            <person name="Rodriguez J."/>
            <person name="Rogers J."/>
            <person name="Rogov P."/>
            <person name="Rutman M."/>
            <person name="Schupbach R."/>
            <person name="Seaman C."/>
            <person name="Settipalli S."/>
            <person name="Sharpe T."/>
            <person name="Sheridan J."/>
            <person name="Sherpa N."/>
            <person name="Shi J."/>
            <person name="Smirnov S."/>
            <person name="Smith C."/>
            <person name="Sougnez C."/>
            <person name="Spencer B."/>
            <person name="Stalker J."/>
            <person name="Stange-thomann N."/>
            <person name="Stavropoulos S."/>
            <person name="Stetson K."/>
            <person name="Stone C."/>
            <person name="Stone S."/>
            <person name="Stubbs M."/>
            <person name="Talamas J."/>
            <person name="Tchuinga P."/>
            <person name="Tenzing P."/>
            <person name="Tesfaye S."/>
            <person name="Theodore J."/>
            <person name="Thoulutsang Y."/>
            <person name="Topham K."/>
            <person name="Towey S."/>
            <person name="Tsamla T."/>
            <person name="Tsomo N."/>
            <person name="Vallee D."/>
            <person name="Vassiliev H."/>
            <person name="Venkataraman V."/>
            <person name="Vinson J."/>
            <person name="Vo A."/>
            <person name="Wade C."/>
            <person name="Wang S."/>
            <person name="Wangchuk T."/>
            <person name="Wangdi T."/>
            <person name="Whittaker C."/>
            <person name="Wilkinson J."/>
            <person name="Wu Y."/>
            <person name="Wyman D."/>
            <person name="Yadav S."/>
            <person name="Yang S."/>
            <person name="Yang X."/>
            <person name="Yeager S."/>
            <person name="Yee E."/>
            <person name="Young G."/>
            <person name="Zainoun J."/>
            <person name="Zembeck L."/>
            <person name="Zimmer A."/>
            <person name="Zody M."/>
            <person name="Lander E."/>
        </authorList>
    </citation>
    <scope>NUCLEOTIDE SEQUENCE [LARGE SCALE GENOMIC DNA]</scope>
</reference>
<dbReference type="AlphaFoldDB" id="H2YVL9"/>
<sequence>MTCVFNRPLAVTKNVSGTMTTWDLSTNSFHLLYAHGSVESNGDYDYHFRNRSASPSQFNFNDPTSTSTVYELTTTPRSASSRDVISIFCIVTSVIFSMTL</sequence>
<organism evidence="1 2">
    <name type="scientific">Ciona savignyi</name>
    <name type="common">Pacific transparent sea squirt</name>
    <dbReference type="NCBI Taxonomy" id="51511"/>
    <lineage>
        <taxon>Eukaryota</taxon>
        <taxon>Metazoa</taxon>
        <taxon>Chordata</taxon>
        <taxon>Tunicata</taxon>
        <taxon>Ascidiacea</taxon>
        <taxon>Phlebobranchia</taxon>
        <taxon>Cionidae</taxon>
        <taxon>Ciona</taxon>
    </lineage>
</organism>
<accession>H2YVL9</accession>
<name>H2YVL9_CIOSA</name>
<proteinExistence type="predicted"/>
<dbReference type="InParanoid" id="H2YVL9"/>
<dbReference type="Ensembl" id="ENSCSAVT00000009497.1">
    <property type="protein sequence ID" value="ENSCSAVP00000009380.1"/>
    <property type="gene ID" value="ENSCSAVG00000005530.1"/>
</dbReference>
<keyword evidence="2" id="KW-1185">Reference proteome</keyword>
<protein>
    <submittedName>
        <fullName evidence="1">Uncharacterized protein</fullName>
    </submittedName>
</protein>
<dbReference type="HOGENOM" id="CLU_2305061_0_0_1"/>
<evidence type="ECO:0000313" key="2">
    <source>
        <dbReference type="Proteomes" id="UP000007875"/>
    </source>
</evidence>
<reference evidence="1" key="3">
    <citation type="submission" date="2025-09" db="UniProtKB">
        <authorList>
            <consortium name="Ensembl"/>
        </authorList>
    </citation>
    <scope>IDENTIFICATION</scope>
</reference>
<dbReference type="Proteomes" id="UP000007875">
    <property type="component" value="Unassembled WGS sequence"/>
</dbReference>
<reference evidence="1" key="2">
    <citation type="submission" date="2025-08" db="UniProtKB">
        <authorList>
            <consortium name="Ensembl"/>
        </authorList>
    </citation>
    <scope>IDENTIFICATION</scope>
</reference>
<evidence type="ECO:0000313" key="1">
    <source>
        <dbReference type="Ensembl" id="ENSCSAVP00000009380.1"/>
    </source>
</evidence>